<gene>
    <name evidence="1" type="ORF">C7B77_05675</name>
</gene>
<evidence type="ECO:0000313" key="1">
    <source>
        <dbReference type="EMBL" id="PSB58204.1"/>
    </source>
</evidence>
<protein>
    <submittedName>
        <fullName evidence="1">Uncharacterized protein</fullName>
    </submittedName>
</protein>
<evidence type="ECO:0000313" key="2">
    <source>
        <dbReference type="Proteomes" id="UP000238937"/>
    </source>
</evidence>
<sequence>MIIFVQLYSSNKSKPMPADYVKLAQTYLQIYPAREQSYFAALTRFTGESTQTISSNWLKAEYLRHKLSKKVSGLPTNGSTARVKVVS</sequence>
<dbReference type="EMBL" id="PVWO01000044">
    <property type="protein sequence ID" value="PSB58204.1"/>
    <property type="molecule type" value="Genomic_DNA"/>
</dbReference>
<accession>A0A2T1GK45</accession>
<dbReference type="AlphaFoldDB" id="A0A2T1GK45"/>
<dbReference type="Proteomes" id="UP000238937">
    <property type="component" value="Unassembled WGS sequence"/>
</dbReference>
<organism evidence="1 2">
    <name type="scientific">Chamaesiphon polymorphus CCALA 037</name>
    <dbReference type="NCBI Taxonomy" id="2107692"/>
    <lineage>
        <taxon>Bacteria</taxon>
        <taxon>Bacillati</taxon>
        <taxon>Cyanobacteriota</taxon>
        <taxon>Cyanophyceae</taxon>
        <taxon>Gomontiellales</taxon>
        <taxon>Chamaesiphonaceae</taxon>
        <taxon>Chamaesiphon</taxon>
    </lineage>
</organism>
<comment type="caution">
    <text evidence="1">The sequence shown here is derived from an EMBL/GenBank/DDBJ whole genome shotgun (WGS) entry which is preliminary data.</text>
</comment>
<keyword evidence="2" id="KW-1185">Reference proteome</keyword>
<reference evidence="1 2" key="1">
    <citation type="submission" date="2018-03" db="EMBL/GenBank/DDBJ databases">
        <title>The ancient ancestry and fast evolution of plastids.</title>
        <authorList>
            <person name="Moore K.R."/>
            <person name="Magnabosco C."/>
            <person name="Momper L."/>
            <person name="Gold D.A."/>
            <person name="Bosak T."/>
            <person name="Fournier G.P."/>
        </authorList>
    </citation>
    <scope>NUCLEOTIDE SEQUENCE [LARGE SCALE GENOMIC DNA]</scope>
    <source>
        <strain evidence="1 2">CCALA 037</strain>
    </source>
</reference>
<name>A0A2T1GK45_9CYAN</name>
<proteinExistence type="predicted"/>